<accession>A0AAE1YXW2</accession>
<evidence type="ECO:0000256" key="1">
    <source>
        <dbReference type="SAM" id="MobiDB-lite"/>
    </source>
</evidence>
<feature type="region of interest" description="Disordered" evidence="1">
    <location>
        <begin position="77"/>
        <end position="110"/>
    </location>
</feature>
<comment type="caution">
    <text evidence="2">The sequence shown here is derived from an EMBL/GenBank/DDBJ whole genome shotgun (WGS) entry which is preliminary data.</text>
</comment>
<protein>
    <submittedName>
        <fullName evidence="2">Uncharacterized protein</fullName>
    </submittedName>
</protein>
<dbReference type="EMBL" id="JACGWO010000001">
    <property type="protein sequence ID" value="KAK4438464.1"/>
    <property type="molecule type" value="Genomic_DNA"/>
</dbReference>
<keyword evidence="3" id="KW-1185">Reference proteome</keyword>
<sequence>MSPLPFGRDLTLAQSPAPPTTTAAAADIDYCLTIPTAIISSTLATPLRPFFIADLDHCRTVLTAVVSSAPATPLRPFSATAHRIGQSPSPGRITLHRHRRPPAPPYKRRR</sequence>
<proteinExistence type="predicted"/>
<dbReference type="Proteomes" id="UP001293254">
    <property type="component" value="Unassembled WGS sequence"/>
</dbReference>
<name>A0AAE1YXW2_9LAMI</name>
<reference evidence="2" key="2">
    <citation type="journal article" date="2024" name="Plant">
        <title>Genomic evolution and insights into agronomic trait innovations of Sesamum species.</title>
        <authorList>
            <person name="Miao H."/>
            <person name="Wang L."/>
            <person name="Qu L."/>
            <person name="Liu H."/>
            <person name="Sun Y."/>
            <person name="Le M."/>
            <person name="Wang Q."/>
            <person name="Wei S."/>
            <person name="Zheng Y."/>
            <person name="Lin W."/>
            <person name="Duan Y."/>
            <person name="Cao H."/>
            <person name="Xiong S."/>
            <person name="Wang X."/>
            <person name="Wei L."/>
            <person name="Li C."/>
            <person name="Ma Q."/>
            <person name="Ju M."/>
            <person name="Zhao R."/>
            <person name="Li G."/>
            <person name="Mu C."/>
            <person name="Tian Q."/>
            <person name="Mei H."/>
            <person name="Zhang T."/>
            <person name="Gao T."/>
            <person name="Zhang H."/>
        </authorList>
    </citation>
    <scope>NUCLEOTIDE SEQUENCE</scope>
    <source>
        <strain evidence="2">3651</strain>
    </source>
</reference>
<gene>
    <name evidence="2" type="ORF">Salat_0180700</name>
</gene>
<evidence type="ECO:0000313" key="3">
    <source>
        <dbReference type="Proteomes" id="UP001293254"/>
    </source>
</evidence>
<dbReference type="AlphaFoldDB" id="A0AAE1YXW2"/>
<reference evidence="2" key="1">
    <citation type="submission" date="2020-06" db="EMBL/GenBank/DDBJ databases">
        <authorList>
            <person name="Li T."/>
            <person name="Hu X."/>
            <person name="Zhang T."/>
            <person name="Song X."/>
            <person name="Zhang H."/>
            <person name="Dai N."/>
            <person name="Sheng W."/>
            <person name="Hou X."/>
            <person name="Wei L."/>
        </authorList>
    </citation>
    <scope>NUCLEOTIDE SEQUENCE</scope>
    <source>
        <strain evidence="2">3651</strain>
        <tissue evidence="2">Leaf</tissue>
    </source>
</reference>
<organism evidence="2 3">
    <name type="scientific">Sesamum alatum</name>
    <dbReference type="NCBI Taxonomy" id="300844"/>
    <lineage>
        <taxon>Eukaryota</taxon>
        <taxon>Viridiplantae</taxon>
        <taxon>Streptophyta</taxon>
        <taxon>Embryophyta</taxon>
        <taxon>Tracheophyta</taxon>
        <taxon>Spermatophyta</taxon>
        <taxon>Magnoliopsida</taxon>
        <taxon>eudicotyledons</taxon>
        <taxon>Gunneridae</taxon>
        <taxon>Pentapetalae</taxon>
        <taxon>asterids</taxon>
        <taxon>lamiids</taxon>
        <taxon>Lamiales</taxon>
        <taxon>Pedaliaceae</taxon>
        <taxon>Sesamum</taxon>
    </lineage>
</organism>
<feature type="compositionally biased region" description="Basic residues" evidence="1">
    <location>
        <begin position="94"/>
        <end position="110"/>
    </location>
</feature>
<evidence type="ECO:0000313" key="2">
    <source>
        <dbReference type="EMBL" id="KAK4438464.1"/>
    </source>
</evidence>